<dbReference type="Pfam" id="PF06455">
    <property type="entry name" value="NADH5_C"/>
    <property type="match status" value="1"/>
</dbReference>
<dbReference type="InterPro" id="IPR010934">
    <property type="entry name" value="NADH_DH_su5_C"/>
</dbReference>
<keyword evidence="8" id="KW-1278">Translocase</keyword>
<feature type="transmembrane region" description="Helical" evidence="16">
    <location>
        <begin position="6"/>
        <end position="23"/>
    </location>
</feature>
<dbReference type="GO" id="GO:0015990">
    <property type="term" value="P:electron transport coupled proton transport"/>
    <property type="evidence" value="ECO:0007669"/>
    <property type="project" value="TreeGrafter"/>
</dbReference>
<feature type="domain" description="NADH-Ubiquinone oxidoreductase (complex I) chain 5 N-terminal" evidence="18">
    <location>
        <begin position="65"/>
        <end position="115"/>
    </location>
</feature>
<evidence type="ECO:0000256" key="8">
    <source>
        <dbReference type="ARBA" id="ARBA00022967"/>
    </source>
</evidence>
<evidence type="ECO:0000256" key="2">
    <source>
        <dbReference type="ARBA" id="ARBA00012944"/>
    </source>
</evidence>
<feature type="transmembrane region" description="Helical" evidence="16">
    <location>
        <begin position="109"/>
        <end position="128"/>
    </location>
</feature>
<evidence type="ECO:0000256" key="3">
    <source>
        <dbReference type="ARBA" id="ARBA00021096"/>
    </source>
</evidence>
<feature type="transmembrane region" description="Helical" evidence="16">
    <location>
        <begin position="35"/>
        <end position="53"/>
    </location>
</feature>
<geneLocation type="mitochondrion" evidence="20"/>
<evidence type="ECO:0000256" key="9">
    <source>
        <dbReference type="ARBA" id="ARBA00022982"/>
    </source>
</evidence>
<dbReference type="InterPro" id="IPR003945">
    <property type="entry name" value="NU5C-like"/>
</dbReference>
<dbReference type="GO" id="GO:0005743">
    <property type="term" value="C:mitochondrial inner membrane"/>
    <property type="evidence" value="ECO:0007669"/>
    <property type="project" value="UniProtKB-SubCell"/>
</dbReference>
<evidence type="ECO:0000256" key="14">
    <source>
        <dbReference type="ARBA" id="ARBA00023136"/>
    </source>
</evidence>
<keyword evidence="7" id="KW-0999">Mitochondrion inner membrane</keyword>
<evidence type="ECO:0000256" key="7">
    <source>
        <dbReference type="ARBA" id="ARBA00022792"/>
    </source>
</evidence>
<dbReference type="PANTHER" id="PTHR42829">
    <property type="entry name" value="NADH-UBIQUINONE OXIDOREDUCTASE CHAIN 5"/>
    <property type="match status" value="1"/>
</dbReference>
<keyword evidence="5" id="KW-0679">Respiratory chain</keyword>
<evidence type="ECO:0000256" key="6">
    <source>
        <dbReference type="ARBA" id="ARBA00022692"/>
    </source>
</evidence>
<dbReference type="GO" id="GO:0042773">
    <property type="term" value="P:ATP synthesis coupled electron transport"/>
    <property type="evidence" value="ECO:0007669"/>
    <property type="project" value="InterPro"/>
</dbReference>
<keyword evidence="10 16" id="KW-1133">Transmembrane helix</keyword>
<feature type="transmembrane region" description="Helical" evidence="16">
    <location>
        <begin position="321"/>
        <end position="343"/>
    </location>
</feature>
<accession>O79097</accession>
<dbReference type="EMBL" id="AF069428">
    <property type="protein sequence ID" value="AAD09990.1"/>
    <property type="molecule type" value="Genomic_DNA"/>
</dbReference>
<dbReference type="Pfam" id="PF00361">
    <property type="entry name" value="Proton_antipo_M"/>
    <property type="match status" value="1"/>
</dbReference>
<feature type="transmembrane region" description="Helical" evidence="16">
    <location>
        <begin position="483"/>
        <end position="502"/>
    </location>
</feature>
<feature type="domain" description="NADH:quinone oxidoreductase/Mrp antiporter transmembrane" evidence="17">
    <location>
        <begin position="131"/>
        <end position="408"/>
    </location>
</feature>
<keyword evidence="14 16" id="KW-0472">Membrane</keyword>
<evidence type="ECO:0000256" key="1">
    <source>
        <dbReference type="ARBA" id="ARBA00004448"/>
    </source>
</evidence>
<evidence type="ECO:0000256" key="16">
    <source>
        <dbReference type="RuleBase" id="RU003404"/>
    </source>
</evidence>
<evidence type="ECO:0000256" key="10">
    <source>
        <dbReference type="ARBA" id="ARBA00022989"/>
    </source>
</evidence>
<evidence type="ECO:0000256" key="13">
    <source>
        <dbReference type="ARBA" id="ARBA00023128"/>
    </source>
</evidence>
<dbReference type="Pfam" id="PF00662">
    <property type="entry name" value="Proton_antipo_N"/>
    <property type="match status" value="1"/>
</dbReference>
<feature type="transmembrane region" description="Helical" evidence="16">
    <location>
        <begin position="364"/>
        <end position="387"/>
    </location>
</feature>
<keyword evidence="11 16" id="KW-0520">NAD</keyword>
<feature type="transmembrane region" description="Helical" evidence="16">
    <location>
        <begin position="237"/>
        <end position="257"/>
    </location>
</feature>
<feature type="transmembrane region" description="Helical" evidence="16">
    <location>
        <begin position="134"/>
        <end position="153"/>
    </location>
</feature>
<feature type="transmembrane region" description="Helical" evidence="16">
    <location>
        <begin position="269"/>
        <end position="290"/>
    </location>
</feature>
<organism evidence="20">
    <name type="scientific">Alligator mississippiensis</name>
    <name type="common">American alligator</name>
    <dbReference type="NCBI Taxonomy" id="8496"/>
    <lineage>
        <taxon>Eukaryota</taxon>
        <taxon>Metazoa</taxon>
        <taxon>Chordata</taxon>
        <taxon>Craniata</taxon>
        <taxon>Vertebrata</taxon>
        <taxon>Euteleostomi</taxon>
        <taxon>Archelosauria</taxon>
        <taxon>Archosauria</taxon>
        <taxon>Crocodylia</taxon>
        <taxon>Alligatoridae</taxon>
        <taxon>Alligatorinae</taxon>
        <taxon>Alligator</taxon>
    </lineage>
</organism>
<evidence type="ECO:0000256" key="5">
    <source>
        <dbReference type="ARBA" id="ARBA00022660"/>
    </source>
</evidence>
<evidence type="ECO:0000259" key="19">
    <source>
        <dbReference type="Pfam" id="PF06455"/>
    </source>
</evidence>
<keyword evidence="9" id="KW-0249">Electron transport</keyword>
<dbReference type="InterPro" id="IPR018393">
    <property type="entry name" value="NADHpl_OxRdtase_5_subgr"/>
</dbReference>
<comment type="subcellular location">
    <subcellularLocation>
        <location evidence="1">Mitochondrion inner membrane</location>
        <topology evidence="1">Multi-pass membrane protein</topology>
    </subcellularLocation>
</comment>
<reference evidence="20" key="2">
    <citation type="submission" date="1998-06" db="EMBL/GenBank/DDBJ databases">
        <title>Primers for a PCR-based approach to complete mitochondrial genome sequencing.</title>
        <authorList>
            <person name="Sorenson M.D."/>
            <person name="Dimcheff D.E."/>
            <person name="Ast J.C."/>
            <person name="Yuri T."/>
            <person name="Mindell D.P."/>
        </authorList>
    </citation>
    <scope>NUCLEOTIDE SEQUENCE</scope>
</reference>
<protein>
    <recommendedName>
        <fullName evidence="3 16">NADH-ubiquinone oxidoreductase chain 5</fullName>
        <ecNumber evidence="2 16">7.1.1.2</ecNumber>
    </recommendedName>
</protein>
<keyword evidence="4 16" id="KW-0813">Transport</keyword>
<evidence type="ECO:0000259" key="18">
    <source>
        <dbReference type="Pfam" id="PF00662"/>
    </source>
</evidence>
<dbReference type="NCBIfam" id="TIGR01974">
    <property type="entry name" value="NDH_I_L"/>
    <property type="match status" value="1"/>
</dbReference>
<evidence type="ECO:0000313" key="20">
    <source>
        <dbReference type="EMBL" id="AAD09990.1"/>
    </source>
</evidence>
<dbReference type="InterPro" id="IPR001516">
    <property type="entry name" value="Proton_antipo_N"/>
</dbReference>
<keyword evidence="6 16" id="KW-0812">Transmembrane</keyword>
<dbReference type="PRINTS" id="PR01434">
    <property type="entry name" value="NADHDHGNASE5"/>
</dbReference>
<evidence type="ECO:0000256" key="15">
    <source>
        <dbReference type="ARBA" id="ARBA00049551"/>
    </source>
</evidence>
<feature type="transmembrane region" description="Helical" evidence="16">
    <location>
        <begin position="583"/>
        <end position="601"/>
    </location>
</feature>
<dbReference type="AlphaFoldDB" id="O79097"/>
<feature type="transmembrane region" description="Helical" evidence="16">
    <location>
        <begin position="73"/>
        <end position="97"/>
    </location>
</feature>
<evidence type="ECO:0000256" key="4">
    <source>
        <dbReference type="ARBA" id="ARBA00022448"/>
    </source>
</evidence>
<dbReference type="EC" id="7.1.1.2" evidence="2 16"/>
<dbReference type="InterPro" id="IPR001750">
    <property type="entry name" value="ND/Mrp_TM"/>
</dbReference>
<feature type="transmembrane region" description="Helical" evidence="16">
    <location>
        <begin position="174"/>
        <end position="193"/>
    </location>
</feature>
<reference evidence="20" key="1">
    <citation type="submission" date="1998-06" db="EMBL/GenBank/DDBJ databases">
        <title>Phylogeny of birds and placement of turtles based on whole mitochondrial genomes.</title>
        <authorList>
            <person name="Mindell D.P."/>
            <person name="Sorenson M.D."/>
            <person name="Dimcheff D.E."/>
            <person name="Hasegawa M."/>
            <person name="Yuri T."/>
        </authorList>
    </citation>
    <scope>NUCLEOTIDE SEQUENCE</scope>
</reference>
<evidence type="ECO:0000256" key="11">
    <source>
        <dbReference type="ARBA" id="ARBA00023027"/>
    </source>
</evidence>
<proteinExistence type="inferred from homology"/>
<evidence type="ECO:0000259" key="17">
    <source>
        <dbReference type="Pfam" id="PF00361"/>
    </source>
</evidence>
<feature type="transmembrane region" description="Helical" evidence="16">
    <location>
        <begin position="399"/>
        <end position="424"/>
    </location>
</feature>
<dbReference type="GO" id="GO:0008137">
    <property type="term" value="F:NADH dehydrogenase (ubiquinone) activity"/>
    <property type="evidence" value="ECO:0007669"/>
    <property type="project" value="UniProtKB-EC"/>
</dbReference>
<keyword evidence="12 16" id="KW-0830">Ubiquinone</keyword>
<feature type="domain" description="NADH dehydrogenase subunit 5 C-terminal" evidence="19">
    <location>
        <begin position="418"/>
        <end position="597"/>
    </location>
</feature>
<comment type="similarity">
    <text evidence="16">Belongs to the complex I subunit 5 family.</text>
</comment>
<name>O79097_ALLMI</name>
<keyword evidence="13 16" id="KW-0496">Mitochondrion</keyword>
<feature type="transmembrane region" description="Helical" evidence="16">
    <location>
        <begin position="445"/>
        <end position="463"/>
    </location>
</feature>
<evidence type="ECO:0000256" key="12">
    <source>
        <dbReference type="ARBA" id="ARBA00023075"/>
    </source>
</evidence>
<sequence length="603" mass="66865">MQQPTLSLTFFTLPAFILLLSLLHMTAHPVGFKKMMIKLAFFTSLPPLILLTYNNMVPLSFTWHWLSMGTCPIYLSLKLDTFSIFFVPTALFVTWSIMEFTELYMDSDLKIISFFNHLLIFILMMIILVTANNLFQLFIGWEGVGIMSFKLINWWSFRANSNKAALQAITYNRLADVGMLAAMSWMILNNISLDIQDMPVSTNHSLIPAIGLVLAATGKSAQFGFHPWLPAAMEGPTPVSALLHSSTMVVAGIFLLIRTSHVVYSSQAATTACLLLGAITSLFAASCALTQNDMKKIIAFSTSSQLGLMMATIGLKQPELAFLHISTHAFFKAMLFLCAGSIIHNLNNEQDIRKMGGLKKAMPITTSCLTIGALALTGMPFLSGFFSKDAIIEALNTSYINACALALVLLATSFTAVYSLRMIYFTLLNPNRLTTTNPINENPKIVNPILRLAAGSIMAGLLISSSMLPSNTPQLTMSNTAKLAALIITMIGLLIAATLTHATNKFPPITNDTQPPFLTKLTYFNHLFHHFFPTTTLRMSQKLSTHLADQTWYEALGPKMMTHLQTLMAKILTPYHKGKMKQYFKIFMLTIIMIIFFTSFMSP</sequence>
<dbReference type="GO" id="GO:0003954">
    <property type="term" value="F:NADH dehydrogenase activity"/>
    <property type="evidence" value="ECO:0007669"/>
    <property type="project" value="TreeGrafter"/>
</dbReference>
<comment type="function">
    <text evidence="16">Core subunit of the mitochondrial membrane respiratory chain NADH dehydrogenase (Complex I) which catalyzes electron transfer from NADH through the respiratory chain, using ubiquinone as an electron acceptor. Essential for the catalytic activity and assembly of complex I.</text>
</comment>
<dbReference type="PANTHER" id="PTHR42829:SF2">
    <property type="entry name" value="NADH-UBIQUINONE OXIDOREDUCTASE CHAIN 5"/>
    <property type="match status" value="1"/>
</dbReference>
<comment type="catalytic activity">
    <reaction evidence="15 16">
        <text>a ubiquinone + NADH + 5 H(+)(in) = a ubiquinol + NAD(+) + 4 H(+)(out)</text>
        <dbReference type="Rhea" id="RHEA:29091"/>
        <dbReference type="Rhea" id="RHEA-COMP:9565"/>
        <dbReference type="Rhea" id="RHEA-COMP:9566"/>
        <dbReference type="ChEBI" id="CHEBI:15378"/>
        <dbReference type="ChEBI" id="CHEBI:16389"/>
        <dbReference type="ChEBI" id="CHEBI:17976"/>
        <dbReference type="ChEBI" id="CHEBI:57540"/>
        <dbReference type="ChEBI" id="CHEBI:57945"/>
        <dbReference type="EC" id="7.1.1.2"/>
    </reaction>
</comment>